<evidence type="ECO:0000313" key="2">
    <source>
        <dbReference type="EMBL" id="ORV07530.1"/>
    </source>
</evidence>
<gene>
    <name evidence="2" type="ORF">AWC04_03715</name>
</gene>
<dbReference type="AlphaFoldDB" id="A0A1X1RJ07"/>
<sequence length="390" mass="40398">MTAVYPYATQATGWSSWAESLLTEASALTPATLLAGQSGGVLDDHISELTAMKNAAERISDSAYTTAKVAGVQDQFDRALAAAPSEGEVKEAEHAAERVRLQQKYAQPRQGDQAIINRAGFLREDRDAAIKQHARDTATTQWPSVPESGYTASPTAPSGPPNTYGPNGIGTDGEPPWGTEDKETPAGTRLSSANTPNASTGVPLMTAAQAPQPTATSAPTNTTPGITPTAAWTPPATKPKSTIGDKDGVRERPGRETPETTPGTSPSADRGSVIHGVTKGDVSGAGQNMLGQTARIGDSTVASNQGRMGGTGMMPGMMGGLGGQPSGRGRSGDRPEVLTSDPNLLGTVDDENSFDGGLIGSGDPRFDDVLFGPTRAEIEARENPHLVSRR</sequence>
<feature type="compositionally biased region" description="Gly residues" evidence="1">
    <location>
        <begin position="307"/>
        <end position="326"/>
    </location>
</feature>
<protein>
    <submittedName>
        <fullName evidence="2">Uncharacterized protein</fullName>
    </submittedName>
</protein>
<proteinExistence type="predicted"/>
<feature type="region of interest" description="Disordered" evidence="1">
    <location>
        <begin position="131"/>
        <end position="370"/>
    </location>
</feature>
<evidence type="ECO:0000313" key="3">
    <source>
        <dbReference type="Proteomes" id="UP000193484"/>
    </source>
</evidence>
<dbReference type="Proteomes" id="UP000193484">
    <property type="component" value="Unassembled WGS sequence"/>
</dbReference>
<name>A0A1X1RJ07_MYCFA</name>
<dbReference type="STRING" id="1793.AWC04_03715"/>
<reference evidence="2 3" key="1">
    <citation type="submission" date="2016-01" db="EMBL/GenBank/DDBJ databases">
        <title>The new phylogeny of the genus Mycobacterium.</title>
        <authorList>
            <person name="Tarcisio F."/>
            <person name="Conor M."/>
            <person name="Antonella G."/>
            <person name="Elisabetta G."/>
            <person name="Giulia F.S."/>
            <person name="Sara T."/>
            <person name="Anna F."/>
            <person name="Clotilde B."/>
            <person name="Roberto B."/>
            <person name="Veronica D.S."/>
            <person name="Fabio R."/>
            <person name="Monica P."/>
            <person name="Olivier J."/>
            <person name="Enrico T."/>
            <person name="Nicola S."/>
        </authorList>
    </citation>
    <scope>NUCLEOTIDE SEQUENCE [LARGE SCALE GENOMIC DNA]</scope>
    <source>
        <strain evidence="2 3">DSM 44179</strain>
    </source>
</reference>
<feature type="compositionally biased region" description="Low complexity" evidence="1">
    <location>
        <begin position="206"/>
        <end position="242"/>
    </location>
</feature>
<evidence type="ECO:0000256" key="1">
    <source>
        <dbReference type="SAM" id="MobiDB-lite"/>
    </source>
</evidence>
<feature type="compositionally biased region" description="Basic and acidic residues" evidence="1">
    <location>
        <begin position="243"/>
        <end position="258"/>
    </location>
</feature>
<comment type="caution">
    <text evidence="2">The sequence shown here is derived from an EMBL/GenBank/DDBJ whole genome shotgun (WGS) entry which is preliminary data.</text>
</comment>
<keyword evidence="3" id="KW-1185">Reference proteome</keyword>
<dbReference type="OrthoDB" id="4645212at2"/>
<dbReference type="EMBL" id="LQOJ01000019">
    <property type="protein sequence ID" value="ORV07530.1"/>
    <property type="molecule type" value="Genomic_DNA"/>
</dbReference>
<accession>A0A1X1RJ07</accession>
<feature type="compositionally biased region" description="Polar residues" evidence="1">
    <location>
        <begin position="189"/>
        <end position="200"/>
    </location>
</feature>
<dbReference type="RefSeq" id="WP_085093226.1">
    <property type="nucleotide sequence ID" value="NZ_AP022603.1"/>
</dbReference>
<organism evidence="2 3">
    <name type="scientific">Mycolicibacterium fallax</name>
    <name type="common">Mycobacterium fallax</name>
    <dbReference type="NCBI Taxonomy" id="1793"/>
    <lineage>
        <taxon>Bacteria</taxon>
        <taxon>Bacillati</taxon>
        <taxon>Actinomycetota</taxon>
        <taxon>Actinomycetes</taxon>
        <taxon>Mycobacteriales</taxon>
        <taxon>Mycobacteriaceae</taxon>
        <taxon>Mycolicibacterium</taxon>
    </lineage>
</organism>